<dbReference type="Pfam" id="PF13549">
    <property type="entry name" value="ATP-grasp_5"/>
    <property type="match status" value="1"/>
</dbReference>
<organism evidence="7 8">
    <name type="scientific">Paracoccus methylovorus</name>
    <dbReference type="NCBI Taxonomy" id="2812658"/>
    <lineage>
        <taxon>Bacteria</taxon>
        <taxon>Pseudomonadati</taxon>
        <taxon>Pseudomonadota</taxon>
        <taxon>Alphaproteobacteria</taxon>
        <taxon>Rhodobacterales</taxon>
        <taxon>Paracoccaceae</taxon>
        <taxon>Paracoccus</taxon>
    </lineage>
</organism>
<dbReference type="InterPro" id="IPR016102">
    <property type="entry name" value="Succinyl-CoA_synth-like"/>
</dbReference>
<accession>A0ABX7JNT6</accession>
<evidence type="ECO:0000256" key="4">
    <source>
        <dbReference type="ARBA" id="ARBA00022840"/>
    </source>
</evidence>
<evidence type="ECO:0000256" key="3">
    <source>
        <dbReference type="ARBA" id="ARBA00022741"/>
    </source>
</evidence>
<name>A0ABX7JNT6_9RHOB</name>
<keyword evidence="2 7" id="KW-0436">Ligase</keyword>
<dbReference type="PANTHER" id="PTHR43334">
    <property type="entry name" value="ACETATE--COA LIGASE [ADP-FORMING]"/>
    <property type="match status" value="1"/>
</dbReference>
<dbReference type="Gene3D" id="3.40.50.261">
    <property type="entry name" value="Succinyl-CoA synthetase domains"/>
    <property type="match status" value="2"/>
</dbReference>
<evidence type="ECO:0000259" key="6">
    <source>
        <dbReference type="PROSITE" id="PS50975"/>
    </source>
</evidence>
<dbReference type="InterPro" id="IPR051538">
    <property type="entry name" value="Acyl-CoA_Synth/Transferase"/>
</dbReference>
<evidence type="ECO:0000256" key="5">
    <source>
        <dbReference type="PROSITE-ProRule" id="PRU00409"/>
    </source>
</evidence>
<dbReference type="InterPro" id="IPR011761">
    <property type="entry name" value="ATP-grasp"/>
</dbReference>
<protein>
    <submittedName>
        <fullName evidence="7">Acetate--CoA ligase family protein</fullName>
    </submittedName>
</protein>
<dbReference type="SMART" id="SM00881">
    <property type="entry name" value="CoA_binding"/>
    <property type="match status" value="1"/>
</dbReference>
<sequence>MNMAISALLRPRRLAIVGASPKEDSFGANLLQSIRYLGFAGEVVLVNPRYDRIGDMVCHGSLSEVPGEVDCAAFAVGDAHLASSLTAAAKAGLRGAVLFGRAHGDEGARSRIDVIRDIASNSGMAVCGANCMGFVNLVDGLQLTGMPFKSLPAPSGVALISHSGSTWSGLVGNRRQMGFDYAISAGLELATGAADYIRFLVEATDVRVIACVLETIRDPAGFLVAAQLAAAKGVPIIVLKLGRSEAAKHFAISHSGALSGSNAAYDAFFERHGIVQVRSLDELLDTAELLALRRVMPVSGIALGTDSGGERQLIVDLAADLALPFTELAPATMDAVGAHLDAGMEVSNPLDYWGDGADVMAPVLGAMAKDPGVGIVVMATNLPPDRRFSEMSAAAIRRVHAETDKPVAVMGNIATTLSPDIAAELRGRGIAVLMGTASGLAALGHLRRWRFGQPAADQPPPQRLSPAVHAILDGAGGDMLRSAEGFRLLVEAGIPSAPFAEIRAPEDIAAFAAQHGWPVVLKIDDAAIAHKSDQGGVFLGLRNQQEATVAWQALSARHPQAPVIVQAMASGVELILGMTTDPDFGPLITLGLGGVFTEIFRDTTAVLPPVSAAEARRALERLKAFPLLTGARGRPPADLDALCTLISRFSAFAVGVAGRVAEIEINPVLAGPEGAVAVDCLALRRKEASHEQ</sequence>
<evidence type="ECO:0000256" key="2">
    <source>
        <dbReference type="ARBA" id="ARBA00022598"/>
    </source>
</evidence>
<keyword evidence="4 5" id="KW-0067">ATP-binding</keyword>
<dbReference type="InterPro" id="IPR032875">
    <property type="entry name" value="Succ_CoA_lig_flav_dom"/>
</dbReference>
<keyword evidence="1" id="KW-0816">Tricarboxylic acid cycle</keyword>
<proteinExistence type="predicted"/>
<keyword evidence="8" id="KW-1185">Reference proteome</keyword>
<keyword evidence="3 5" id="KW-0547">Nucleotide-binding</keyword>
<feature type="domain" description="ATP-grasp" evidence="6">
    <location>
        <begin position="486"/>
        <end position="689"/>
    </location>
</feature>
<dbReference type="RefSeq" id="WP_205295948.1">
    <property type="nucleotide sequence ID" value="NZ_CP070371.1"/>
</dbReference>
<dbReference type="SUPFAM" id="SSF56059">
    <property type="entry name" value="Glutathione synthetase ATP-binding domain-like"/>
    <property type="match status" value="1"/>
</dbReference>
<dbReference type="PROSITE" id="PS50975">
    <property type="entry name" value="ATP_GRASP"/>
    <property type="match status" value="1"/>
</dbReference>
<dbReference type="EMBL" id="CP070371">
    <property type="protein sequence ID" value="QRZ14983.1"/>
    <property type="molecule type" value="Genomic_DNA"/>
</dbReference>
<dbReference type="InterPro" id="IPR003781">
    <property type="entry name" value="CoA-bd"/>
</dbReference>
<evidence type="ECO:0000256" key="1">
    <source>
        <dbReference type="ARBA" id="ARBA00022532"/>
    </source>
</evidence>
<dbReference type="SUPFAM" id="SSF52210">
    <property type="entry name" value="Succinyl-CoA synthetase domains"/>
    <property type="match status" value="2"/>
</dbReference>
<dbReference type="SUPFAM" id="SSF51735">
    <property type="entry name" value="NAD(P)-binding Rossmann-fold domains"/>
    <property type="match status" value="1"/>
</dbReference>
<dbReference type="Proteomes" id="UP000663629">
    <property type="component" value="Chromosome 2"/>
</dbReference>
<reference evidence="7 8" key="1">
    <citation type="submission" date="2021-02" db="EMBL/GenBank/DDBJ databases">
        <title>Paracoccus methylovroum sp.nov., a new methanol and methylamine utilizing methylotrophic denitrifer.</title>
        <authorList>
            <person name="Timsy T."/>
            <person name="Behrendt U."/>
            <person name="Ulrich A."/>
            <person name="Spanner T."/>
            <person name="Foesel B.U."/>
            <person name="Horn M.A."/>
            <person name="Kolb S."/>
        </authorList>
    </citation>
    <scope>NUCLEOTIDE SEQUENCE [LARGE SCALE GENOMIC DNA]</scope>
    <source>
        <strain evidence="7 8">H4-D09</strain>
    </source>
</reference>
<dbReference type="GO" id="GO:0016874">
    <property type="term" value="F:ligase activity"/>
    <property type="evidence" value="ECO:0007669"/>
    <property type="project" value="UniProtKB-KW"/>
</dbReference>
<dbReference type="InterPro" id="IPR013815">
    <property type="entry name" value="ATP_grasp_subdomain_1"/>
</dbReference>
<evidence type="ECO:0000313" key="7">
    <source>
        <dbReference type="EMBL" id="QRZ14983.1"/>
    </source>
</evidence>
<dbReference type="Gene3D" id="3.40.50.720">
    <property type="entry name" value="NAD(P)-binding Rossmann-like Domain"/>
    <property type="match status" value="1"/>
</dbReference>
<dbReference type="PANTHER" id="PTHR43334:SF1">
    <property type="entry name" value="3-HYDROXYPROPIONATE--COA LIGASE [ADP-FORMING]"/>
    <property type="match status" value="1"/>
</dbReference>
<gene>
    <name evidence="7" type="ORF">JWJ88_18750</name>
</gene>
<dbReference type="Pfam" id="PF13607">
    <property type="entry name" value="Succ_CoA_lig"/>
    <property type="match status" value="1"/>
</dbReference>
<evidence type="ECO:0000313" key="8">
    <source>
        <dbReference type="Proteomes" id="UP000663629"/>
    </source>
</evidence>
<dbReference type="Gene3D" id="3.30.1490.20">
    <property type="entry name" value="ATP-grasp fold, A domain"/>
    <property type="match status" value="1"/>
</dbReference>
<dbReference type="Gene3D" id="3.30.470.20">
    <property type="entry name" value="ATP-grasp fold, B domain"/>
    <property type="match status" value="1"/>
</dbReference>
<dbReference type="InterPro" id="IPR036291">
    <property type="entry name" value="NAD(P)-bd_dom_sf"/>
</dbReference>
<dbReference type="Pfam" id="PF13380">
    <property type="entry name" value="CoA_binding_2"/>
    <property type="match status" value="1"/>
</dbReference>